<dbReference type="SUPFAM" id="SSF50494">
    <property type="entry name" value="Trypsin-like serine proteases"/>
    <property type="match status" value="1"/>
</dbReference>
<dbReference type="PRINTS" id="PR00834">
    <property type="entry name" value="PROTEASES2C"/>
</dbReference>
<keyword evidence="2 4" id="KW-0378">Hydrolase</keyword>
<dbReference type="STRING" id="1033810.HLPCO_001314"/>
<dbReference type="AlphaFoldDB" id="U2EB48"/>
<evidence type="ECO:0000313" key="5">
    <source>
        <dbReference type="Proteomes" id="UP000005707"/>
    </source>
</evidence>
<evidence type="ECO:0000313" key="4">
    <source>
        <dbReference type="EMBL" id="ERJ12328.1"/>
    </source>
</evidence>
<dbReference type="InterPro" id="IPR051201">
    <property type="entry name" value="Chloro_Bact_Ser_Proteases"/>
</dbReference>
<organism evidence="4 5">
    <name type="scientific">Haloplasma contractile SSD-17B</name>
    <dbReference type="NCBI Taxonomy" id="1033810"/>
    <lineage>
        <taxon>Bacteria</taxon>
        <taxon>Bacillati</taxon>
        <taxon>Mycoplasmatota</taxon>
        <taxon>Mollicutes</taxon>
        <taxon>Haloplasmatales</taxon>
        <taxon>Haloplasmataceae</taxon>
        <taxon>Haloplasma</taxon>
    </lineage>
</organism>
<accession>U2EB48</accession>
<keyword evidence="1 4" id="KW-0645">Protease</keyword>
<dbReference type="EMBL" id="AFNU02000004">
    <property type="protein sequence ID" value="ERJ12328.1"/>
    <property type="molecule type" value="Genomic_DNA"/>
</dbReference>
<dbReference type="GO" id="GO:0004252">
    <property type="term" value="F:serine-type endopeptidase activity"/>
    <property type="evidence" value="ECO:0007669"/>
    <property type="project" value="InterPro"/>
</dbReference>
<dbReference type="OrthoDB" id="9758917at2"/>
<protein>
    <submittedName>
        <fullName evidence="4">Serine protease protein</fullName>
        <ecNumber evidence="4">3.4.21.107</ecNumber>
    </submittedName>
</protein>
<dbReference type="Pfam" id="PF13365">
    <property type="entry name" value="Trypsin_2"/>
    <property type="match status" value="1"/>
</dbReference>
<name>U2EB48_9MOLU</name>
<gene>
    <name evidence="4" type="ORF">HLPCO_001314</name>
</gene>
<dbReference type="Pfam" id="PF13180">
    <property type="entry name" value="PDZ_2"/>
    <property type="match status" value="1"/>
</dbReference>
<proteinExistence type="predicted"/>
<dbReference type="RefSeq" id="WP_008825095.1">
    <property type="nucleotide sequence ID" value="NZ_AFNU02000004.1"/>
</dbReference>
<evidence type="ECO:0000256" key="1">
    <source>
        <dbReference type="ARBA" id="ARBA00022670"/>
    </source>
</evidence>
<dbReference type="InterPro" id="IPR001940">
    <property type="entry name" value="Peptidase_S1C"/>
</dbReference>
<dbReference type="SUPFAM" id="SSF50156">
    <property type="entry name" value="PDZ domain-like"/>
    <property type="match status" value="1"/>
</dbReference>
<dbReference type="eggNOG" id="COG0265">
    <property type="taxonomic scope" value="Bacteria"/>
</dbReference>
<dbReference type="InterPro" id="IPR009003">
    <property type="entry name" value="Peptidase_S1_PA"/>
</dbReference>
<dbReference type="Gene3D" id="2.30.42.10">
    <property type="match status" value="1"/>
</dbReference>
<dbReference type="Proteomes" id="UP000005707">
    <property type="component" value="Unassembled WGS sequence"/>
</dbReference>
<dbReference type="Gene3D" id="2.40.10.120">
    <property type="match status" value="1"/>
</dbReference>
<sequence>MRKFTILFLAIVFGITVGGSSVYLFFTNDYLASYAPTLTAHKNRLYTVSINSSVSESIDHAAPNVVGIVNYSGDKQVGTGSGVIYKLTDDYAYIVTNQHVINEGTRYEVMFNNEEVVEGELIGEDLITDLAVVRIKKGTIDHRITFADSDAIKVGDFVVAIGNPLGLYGTSTLGIVSSTGRLVPIDINRDGDDDWYAQVLQTDAAINPGNSGGALVDLKGNLVGINSMKIASSEVEGIGFSIPTNLVKRITLDIERYGKVIRPYLGVRLVSLTSLTDAERTSANIVDAENGVYIIDVVENSSAEQQGLRTGDVITQVDGEAVLDNSHFKLKLYSYEVGDLVTFTVLRGEKEIRLEFELEADKVQ</sequence>
<dbReference type="InterPro" id="IPR001478">
    <property type="entry name" value="PDZ"/>
</dbReference>
<dbReference type="SMART" id="SM00228">
    <property type="entry name" value="PDZ"/>
    <property type="match status" value="1"/>
</dbReference>
<dbReference type="PANTHER" id="PTHR43343:SF3">
    <property type="entry name" value="PROTEASE DO-LIKE 8, CHLOROPLASTIC"/>
    <property type="match status" value="1"/>
</dbReference>
<keyword evidence="5" id="KW-1185">Reference proteome</keyword>
<dbReference type="FunCoup" id="U2EB48">
    <property type="interactions" value="348"/>
</dbReference>
<reference evidence="4 5" key="2">
    <citation type="journal article" date="2013" name="PLoS ONE">
        <title>INDIGO - INtegrated Data Warehouse of MIcrobial GenOmes with Examples from the Red Sea Extremophiles.</title>
        <authorList>
            <person name="Alam I."/>
            <person name="Antunes A."/>
            <person name="Kamau A.A."/>
            <person name="Ba Alawi W."/>
            <person name="Kalkatawi M."/>
            <person name="Stingl U."/>
            <person name="Bajic V.B."/>
        </authorList>
    </citation>
    <scope>NUCLEOTIDE SEQUENCE [LARGE SCALE GENOMIC DNA]</scope>
    <source>
        <strain evidence="4 5">SSD-17B</strain>
    </source>
</reference>
<dbReference type="InterPro" id="IPR036034">
    <property type="entry name" value="PDZ_sf"/>
</dbReference>
<comment type="caution">
    <text evidence="4">The sequence shown here is derived from an EMBL/GenBank/DDBJ whole genome shotgun (WGS) entry which is preliminary data.</text>
</comment>
<reference evidence="4 5" key="1">
    <citation type="journal article" date="2011" name="J. Bacteriol.">
        <title>Genome sequence of Haloplasma contractile, an unusual contractile bacterium from a deep-sea anoxic brine lake.</title>
        <authorList>
            <person name="Antunes A."/>
            <person name="Alam I."/>
            <person name="El Dorry H."/>
            <person name="Siam R."/>
            <person name="Robertson A."/>
            <person name="Bajic V.B."/>
            <person name="Stingl U."/>
        </authorList>
    </citation>
    <scope>NUCLEOTIDE SEQUENCE [LARGE SCALE GENOMIC DNA]</scope>
    <source>
        <strain evidence="4 5">SSD-17B</strain>
    </source>
</reference>
<evidence type="ECO:0000259" key="3">
    <source>
        <dbReference type="PROSITE" id="PS50106"/>
    </source>
</evidence>
<dbReference type="GO" id="GO:0006508">
    <property type="term" value="P:proteolysis"/>
    <property type="evidence" value="ECO:0007669"/>
    <property type="project" value="UniProtKB-KW"/>
</dbReference>
<dbReference type="InParanoid" id="U2EB48"/>
<feature type="domain" description="PDZ" evidence="3">
    <location>
        <begin position="249"/>
        <end position="349"/>
    </location>
</feature>
<dbReference type="EC" id="3.4.21.107" evidence="4"/>
<evidence type="ECO:0000256" key="2">
    <source>
        <dbReference type="ARBA" id="ARBA00022801"/>
    </source>
</evidence>
<dbReference type="PROSITE" id="PS50106">
    <property type="entry name" value="PDZ"/>
    <property type="match status" value="1"/>
</dbReference>
<dbReference type="PANTHER" id="PTHR43343">
    <property type="entry name" value="PEPTIDASE S12"/>
    <property type="match status" value="1"/>
</dbReference>